<dbReference type="Pfam" id="PF01943">
    <property type="entry name" value="Polysacc_synt"/>
    <property type="match status" value="1"/>
</dbReference>
<feature type="transmembrane region" description="Helical" evidence="6">
    <location>
        <begin position="193"/>
        <end position="213"/>
    </location>
</feature>
<feature type="transmembrane region" description="Helical" evidence="6">
    <location>
        <begin position="425"/>
        <end position="444"/>
    </location>
</feature>
<comment type="caution">
    <text evidence="7">The sequence shown here is derived from an EMBL/GenBank/DDBJ whole genome shotgun (WGS) entry which is preliminary data.</text>
</comment>
<feature type="transmembrane region" description="Helical" evidence="6">
    <location>
        <begin position="333"/>
        <end position="356"/>
    </location>
</feature>
<feature type="transmembrane region" description="Helical" evidence="6">
    <location>
        <begin position="89"/>
        <end position="113"/>
    </location>
</feature>
<dbReference type="AlphaFoldDB" id="A0A545T3H7"/>
<keyword evidence="3 6" id="KW-0812">Transmembrane</keyword>
<dbReference type="RefSeq" id="WP_142928524.1">
    <property type="nucleotide sequence ID" value="NZ_ML660099.1"/>
</dbReference>
<evidence type="ECO:0000256" key="2">
    <source>
        <dbReference type="ARBA" id="ARBA00022475"/>
    </source>
</evidence>
<dbReference type="OrthoDB" id="9815248at2"/>
<evidence type="ECO:0000256" key="6">
    <source>
        <dbReference type="SAM" id="Phobius"/>
    </source>
</evidence>
<feature type="transmembrane region" description="Helical" evidence="6">
    <location>
        <begin position="303"/>
        <end position="321"/>
    </location>
</feature>
<feature type="transmembrane region" description="Helical" evidence="6">
    <location>
        <begin position="393"/>
        <end position="413"/>
    </location>
</feature>
<gene>
    <name evidence="7" type="ORF">FKG94_19050</name>
</gene>
<name>A0A545T3H7_9GAMM</name>
<feature type="transmembrane region" description="Helical" evidence="6">
    <location>
        <begin position="20"/>
        <end position="43"/>
    </location>
</feature>
<feature type="transmembrane region" description="Helical" evidence="6">
    <location>
        <begin position="456"/>
        <end position="479"/>
    </location>
</feature>
<dbReference type="InterPro" id="IPR050833">
    <property type="entry name" value="Poly_Biosynth_Transport"/>
</dbReference>
<sequence>MTNNNKTSLIQRIRSAPAPIIYVAGNLFRQIVGFIMLPLYTQYLTPSDYGALGLIAATVAVAETILGAKLGQAVSKFYYDSDSKDYHSSVITAAFVVSGLSCFLTVALIFYLSGNISDVLFSGIDNSLLVSACAGQLLTQTLEYYGLQYIRIQQKPWAFLWYNLSKLVVQLTLNILAVVVFELGALGVALSNLLASSLFAVLLTLRTGSIVGFSLNLQVAWKMAVFSWPLWFGGLAGIYTHSTSKFFITYFDSLASVGLLEVASKFAQILPLLIWTPIMYYWQTERFLIYKQDPHSDRFELTYRVVLTLIAATGLAISLLSDPVIRLMSPETFHGAGQAVPLLVLASIFTCLTQYSEFSFLAKDRTAIIGRLQYFLAIFVTCMYPLLIPPYGLVGAAAALAIASGAVFLISVLAGRKHADAGIDLTHSLIMLLIAGVCYYLTSTLADMSGSMFVDIAWRTLGAVTGSILIAMTLFMYPVSRNYIVEKMLPMLRLRREH</sequence>
<protein>
    <submittedName>
        <fullName evidence="7">Oligosaccharide flippase family protein</fullName>
    </submittedName>
</protein>
<feature type="transmembrane region" description="Helical" evidence="6">
    <location>
        <begin position="262"/>
        <end position="282"/>
    </location>
</feature>
<keyword evidence="4 6" id="KW-1133">Transmembrane helix</keyword>
<dbReference type="Proteomes" id="UP000319732">
    <property type="component" value="Unassembled WGS sequence"/>
</dbReference>
<reference evidence="7 8" key="1">
    <citation type="submission" date="2019-06" db="EMBL/GenBank/DDBJ databases">
        <title>Whole genome sequence for Cellvibrionaceae sp. R142.</title>
        <authorList>
            <person name="Wang G."/>
        </authorList>
    </citation>
    <scope>NUCLEOTIDE SEQUENCE [LARGE SCALE GENOMIC DNA]</scope>
    <source>
        <strain evidence="7 8">R142</strain>
    </source>
</reference>
<keyword evidence="5 6" id="KW-0472">Membrane</keyword>
<evidence type="ECO:0000256" key="1">
    <source>
        <dbReference type="ARBA" id="ARBA00004651"/>
    </source>
</evidence>
<keyword evidence="2" id="KW-1003">Cell membrane</keyword>
<dbReference type="GO" id="GO:0005886">
    <property type="term" value="C:plasma membrane"/>
    <property type="evidence" value="ECO:0007669"/>
    <property type="project" value="UniProtKB-SubCell"/>
</dbReference>
<feature type="transmembrane region" description="Helical" evidence="6">
    <location>
        <begin position="368"/>
        <end position="387"/>
    </location>
</feature>
<keyword evidence="8" id="KW-1185">Reference proteome</keyword>
<evidence type="ECO:0000313" key="8">
    <source>
        <dbReference type="Proteomes" id="UP000319732"/>
    </source>
</evidence>
<comment type="subcellular location">
    <subcellularLocation>
        <location evidence="1">Cell membrane</location>
        <topology evidence="1">Multi-pass membrane protein</topology>
    </subcellularLocation>
</comment>
<evidence type="ECO:0000256" key="5">
    <source>
        <dbReference type="ARBA" id="ARBA00023136"/>
    </source>
</evidence>
<evidence type="ECO:0000256" key="4">
    <source>
        <dbReference type="ARBA" id="ARBA00022989"/>
    </source>
</evidence>
<proteinExistence type="predicted"/>
<feature type="transmembrane region" description="Helical" evidence="6">
    <location>
        <begin position="159"/>
        <end position="181"/>
    </location>
</feature>
<dbReference type="PANTHER" id="PTHR30250">
    <property type="entry name" value="PST FAMILY PREDICTED COLANIC ACID TRANSPORTER"/>
    <property type="match status" value="1"/>
</dbReference>
<dbReference type="EMBL" id="VHSG01000020">
    <property type="protein sequence ID" value="TQV71748.1"/>
    <property type="molecule type" value="Genomic_DNA"/>
</dbReference>
<feature type="transmembrane region" description="Helical" evidence="6">
    <location>
        <begin position="225"/>
        <end position="242"/>
    </location>
</feature>
<organism evidence="7 8">
    <name type="scientific">Exilibacterium tricleocarpae</name>
    <dbReference type="NCBI Taxonomy" id="2591008"/>
    <lineage>
        <taxon>Bacteria</taxon>
        <taxon>Pseudomonadati</taxon>
        <taxon>Pseudomonadota</taxon>
        <taxon>Gammaproteobacteria</taxon>
        <taxon>Cellvibrionales</taxon>
        <taxon>Cellvibrionaceae</taxon>
        <taxon>Exilibacterium</taxon>
    </lineage>
</organism>
<dbReference type="PANTHER" id="PTHR30250:SF11">
    <property type="entry name" value="O-ANTIGEN TRANSPORTER-RELATED"/>
    <property type="match status" value="1"/>
</dbReference>
<dbReference type="InterPro" id="IPR002797">
    <property type="entry name" value="Polysacc_synth"/>
</dbReference>
<accession>A0A545T3H7</accession>
<evidence type="ECO:0000313" key="7">
    <source>
        <dbReference type="EMBL" id="TQV71748.1"/>
    </source>
</evidence>
<evidence type="ECO:0000256" key="3">
    <source>
        <dbReference type="ARBA" id="ARBA00022692"/>
    </source>
</evidence>
<feature type="transmembrane region" description="Helical" evidence="6">
    <location>
        <begin position="49"/>
        <end position="68"/>
    </location>
</feature>